<feature type="region of interest" description="Disordered" evidence="1">
    <location>
        <begin position="1059"/>
        <end position="1083"/>
    </location>
</feature>
<evidence type="ECO:0000313" key="4">
    <source>
        <dbReference type="EMBL" id="OQD75056.1"/>
    </source>
</evidence>
<dbReference type="Proteomes" id="UP000191522">
    <property type="component" value="Unassembled WGS sequence"/>
</dbReference>
<reference evidence="5" key="1">
    <citation type="journal article" date="2017" name="Nat. Microbiol.">
        <title>Global analysis of biosynthetic gene clusters reveals vast potential of secondary metabolite production in Penicillium species.</title>
        <authorList>
            <person name="Nielsen J.C."/>
            <person name="Grijseels S."/>
            <person name="Prigent S."/>
            <person name="Ji B."/>
            <person name="Dainat J."/>
            <person name="Nielsen K.F."/>
            <person name="Frisvad J.C."/>
            <person name="Workman M."/>
            <person name="Nielsen J."/>
        </authorList>
    </citation>
    <scope>NUCLEOTIDE SEQUENCE [LARGE SCALE GENOMIC DNA]</scope>
    <source>
        <strain evidence="5">IBT 11843</strain>
    </source>
</reference>
<dbReference type="InterPro" id="IPR033121">
    <property type="entry name" value="PEPTIDASE_A1"/>
</dbReference>
<feature type="transmembrane region" description="Helical" evidence="2">
    <location>
        <begin position="999"/>
        <end position="1021"/>
    </location>
</feature>
<keyword evidence="2" id="KW-0812">Transmembrane</keyword>
<comment type="caution">
    <text evidence="4">The sequence shown here is derived from an EMBL/GenBank/DDBJ whole genome shotgun (WGS) entry which is preliminary data.</text>
</comment>
<dbReference type="InterPro" id="IPR021109">
    <property type="entry name" value="Peptidase_aspartic_dom_sf"/>
</dbReference>
<feature type="domain" description="Peptidase A1" evidence="3">
    <location>
        <begin position="563"/>
        <end position="941"/>
    </location>
</feature>
<keyword evidence="5" id="KW-1185">Reference proteome</keyword>
<dbReference type="InterPro" id="IPR051678">
    <property type="entry name" value="AGP_Transferase"/>
</dbReference>
<keyword evidence="2" id="KW-0472">Membrane</keyword>
<dbReference type="Pfam" id="PF01636">
    <property type="entry name" value="APH"/>
    <property type="match status" value="1"/>
</dbReference>
<proteinExistence type="predicted"/>
<dbReference type="InterPro" id="IPR011009">
    <property type="entry name" value="Kinase-like_dom_sf"/>
</dbReference>
<gene>
    <name evidence="4" type="ORF">PENDEC_c008G00768</name>
</gene>
<evidence type="ECO:0000259" key="3">
    <source>
        <dbReference type="PROSITE" id="PS51767"/>
    </source>
</evidence>
<dbReference type="PANTHER" id="PTHR21310">
    <property type="entry name" value="AMINOGLYCOSIDE PHOSPHOTRANSFERASE-RELATED-RELATED"/>
    <property type="match status" value="1"/>
</dbReference>
<dbReference type="AlphaFoldDB" id="A0A1V6PEW6"/>
<dbReference type="CDD" id="cd05120">
    <property type="entry name" value="APH_ChoK_like"/>
    <property type="match status" value="1"/>
</dbReference>
<evidence type="ECO:0000256" key="1">
    <source>
        <dbReference type="SAM" id="MobiDB-lite"/>
    </source>
</evidence>
<accession>A0A1V6PEW6</accession>
<dbReference type="STRING" id="69771.A0A1V6PEW6"/>
<name>A0A1V6PEW6_PENDC</name>
<dbReference type="PANTHER" id="PTHR21310:SF15">
    <property type="entry name" value="AMINOGLYCOSIDE PHOSPHOTRANSFERASE DOMAIN-CONTAINING PROTEIN"/>
    <property type="match status" value="1"/>
</dbReference>
<protein>
    <recommendedName>
        <fullName evidence="3">Peptidase A1 domain-containing protein</fullName>
    </recommendedName>
</protein>
<dbReference type="Gene3D" id="2.40.70.10">
    <property type="entry name" value="Acid Proteases"/>
    <property type="match status" value="1"/>
</dbReference>
<dbReference type="Gene3D" id="3.90.1200.10">
    <property type="match status" value="1"/>
</dbReference>
<dbReference type="OrthoDB" id="2906425at2759"/>
<dbReference type="EMBL" id="MDYL01000008">
    <property type="protein sequence ID" value="OQD75056.1"/>
    <property type="molecule type" value="Genomic_DNA"/>
</dbReference>
<evidence type="ECO:0000256" key="2">
    <source>
        <dbReference type="SAM" id="Phobius"/>
    </source>
</evidence>
<evidence type="ECO:0000313" key="5">
    <source>
        <dbReference type="Proteomes" id="UP000191522"/>
    </source>
</evidence>
<dbReference type="SUPFAM" id="SSF50630">
    <property type="entry name" value="Acid proteases"/>
    <property type="match status" value="1"/>
</dbReference>
<dbReference type="PROSITE" id="PS51767">
    <property type="entry name" value="PEPTIDASE_A1"/>
    <property type="match status" value="1"/>
</dbReference>
<sequence length="1083" mass="120965">MEPPLGRYNTTIRLIESARLTPTEHTIWRTFLNEAVSPEYAAQYIWERVHNHSGRPPEQVLQDLKLDWKRVVTKLAKRDQVFSELQPLVEARDDSHCFMLRQKPSDPSISVRFDHAWVIPPSLFQDRDMDPQGPLYAILQAFLTPAQTSHLHTLLQTDTLKSQLRNVFLLSPSIHSAFRNGHIQISPLTGTEDEWDDDTETKIKTASKVSYFVSRQWPEPCNGLSLSDGSPWDQTIQLFIMETQDANLPLPDPFLLRTHHRIAYSLHLFHVEERIAEGWPSRPLFYLSATTQKTLRSLWHLVPKWIRVQCYRVLLKLGSHLYPQSSTPLVHRLPFELYAKECARSFRNEAEALRLVEQYSSITAPLWVDDYQGTHPILIMTAVPGQTLEAVFHRLSYSQREQLSKDLKSVLSQLRCIPNQTSYAFGNSYGGPLNDHRFPSGTCGPFHLISEFNAFLVHRYVRNETRDQIAAVHSRPYRSVFTHADLHPSNIIMYRGRLSGIVDWECAGFFPEYWEFTKLMYGAERFPAIQRIIRDAFTEDNYEEELKAETLLWNDTPFDGPWQAVSVELGSNKQPVDLYPGDRWASTILIDTVCTDNASIPCYAGRAGLFNISASTSGVTLHTPTNTSQMAWLSDQSSAGVNKWGGTGHVKEGVLADTLTLQNGPTVPNLSMASIYDAYETYPNGKAYPVSVGILSLGGPKPIHTVDGNNFNLLCAWEYWNDTSSDRIPSYSWGMHIGSVEPVIPGSLVLGGYDQSRVLDQVSSQQVDPTNSLGNLAIYLEDIGIGVATGGSPFGFENKSDLLQWGGSTTSRGKVVEIDPALPYLYLPKETCDAMAAELPVTFNEGLGLYFWTTDDENYHKITSSPAYMSFTFQKDAANTQNLTIKVPLQLLTLTLQEPLVEQNTTYFPCYPSDAFILGRAFLQAAFIGTNWQEGTGGGYWFLAQAPGPAIGSSVTQSIAASETSIKASANSWEDSWDGFWVPLNLEKSSSGLSTGAKAGIGVGCAVGGLVLIGILALLIVRRKRTVNSPGNVDRYSIAPTSDGTKPLQLSELTELNAHDPSELQSDKDIHEAPSTTMRHELW</sequence>
<dbReference type="SUPFAM" id="SSF56112">
    <property type="entry name" value="Protein kinase-like (PK-like)"/>
    <property type="match status" value="1"/>
</dbReference>
<organism evidence="4 5">
    <name type="scientific">Penicillium decumbens</name>
    <dbReference type="NCBI Taxonomy" id="69771"/>
    <lineage>
        <taxon>Eukaryota</taxon>
        <taxon>Fungi</taxon>
        <taxon>Dikarya</taxon>
        <taxon>Ascomycota</taxon>
        <taxon>Pezizomycotina</taxon>
        <taxon>Eurotiomycetes</taxon>
        <taxon>Eurotiomycetidae</taxon>
        <taxon>Eurotiales</taxon>
        <taxon>Aspergillaceae</taxon>
        <taxon>Penicillium</taxon>
    </lineage>
</organism>
<keyword evidence="2" id="KW-1133">Transmembrane helix</keyword>
<dbReference type="InterPro" id="IPR002575">
    <property type="entry name" value="Aminoglycoside_PTrfase"/>
</dbReference>